<keyword evidence="3" id="KW-0812">Transmembrane</keyword>
<evidence type="ECO:0000256" key="7">
    <source>
        <dbReference type="ARBA" id="ARBA00022889"/>
    </source>
</evidence>
<dbReference type="SMART" id="SM00112">
    <property type="entry name" value="CA"/>
    <property type="match status" value="5"/>
</dbReference>
<evidence type="ECO:0000256" key="1">
    <source>
        <dbReference type="ARBA" id="ARBA00004167"/>
    </source>
</evidence>
<proteinExistence type="predicted"/>
<evidence type="ECO:0000256" key="8">
    <source>
        <dbReference type="ARBA" id="ARBA00022989"/>
    </source>
</evidence>
<dbReference type="InterPro" id="IPR050971">
    <property type="entry name" value="Cadherin-domain_protein"/>
</dbReference>
<name>A0A3P9M7H8_ORYLA</name>
<evidence type="ECO:0000256" key="2">
    <source>
        <dbReference type="ARBA" id="ARBA00022536"/>
    </source>
</evidence>
<dbReference type="Ensembl" id="ENSORLT00020018342.1">
    <property type="protein sequence ID" value="ENSORLP00020028757.1"/>
    <property type="gene ID" value="ENSORLG00020012390.1"/>
</dbReference>
<keyword evidence="2" id="KW-0245">EGF-like domain</keyword>
<dbReference type="PANTHER" id="PTHR24025:SF31">
    <property type="entry name" value="NEURAL-CADHERIN"/>
    <property type="match status" value="1"/>
</dbReference>
<accession>A0A3P9M7H8</accession>
<dbReference type="GO" id="GO:0007156">
    <property type="term" value="P:homophilic cell adhesion via plasma membrane adhesion molecules"/>
    <property type="evidence" value="ECO:0007669"/>
    <property type="project" value="InterPro"/>
</dbReference>
<feature type="domain" description="Cadherin" evidence="13">
    <location>
        <begin position="14"/>
        <end position="113"/>
    </location>
</feature>
<evidence type="ECO:0000256" key="5">
    <source>
        <dbReference type="ARBA" id="ARBA00022737"/>
    </source>
</evidence>
<dbReference type="CDD" id="cd11304">
    <property type="entry name" value="Cadherin_repeat"/>
    <property type="match status" value="5"/>
</dbReference>
<dbReference type="Gene3D" id="2.60.40.60">
    <property type="entry name" value="Cadherins"/>
    <property type="match status" value="5"/>
</dbReference>
<evidence type="ECO:0000256" key="3">
    <source>
        <dbReference type="ARBA" id="ARBA00022692"/>
    </source>
</evidence>
<dbReference type="AlphaFoldDB" id="A0A3P9M7H8"/>
<reference key="1">
    <citation type="journal article" date="2007" name="Nature">
        <title>The medaka draft genome and insights into vertebrate genome evolution.</title>
        <authorList>
            <person name="Kasahara M."/>
            <person name="Naruse K."/>
            <person name="Sasaki S."/>
            <person name="Nakatani Y."/>
            <person name="Qu W."/>
            <person name="Ahsan B."/>
            <person name="Yamada T."/>
            <person name="Nagayasu Y."/>
            <person name="Doi K."/>
            <person name="Kasai Y."/>
            <person name="Jindo T."/>
            <person name="Kobayashi D."/>
            <person name="Shimada A."/>
            <person name="Toyoda A."/>
            <person name="Kuroki Y."/>
            <person name="Fujiyama A."/>
            <person name="Sasaki T."/>
            <person name="Shimizu A."/>
            <person name="Asakawa S."/>
            <person name="Shimizu N."/>
            <person name="Hashimoto S."/>
            <person name="Yang J."/>
            <person name="Lee Y."/>
            <person name="Matsushima K."/>
            <person name="Sugano S."/>
            <person name="Sakaizumi M."/>
            <person name="Narita T."/>
            <person name="Ohishi K."/>
            <person name="Haga S."/>
            <person name="Ohta F."/>
            <person name="Nomoto H."/>
            <person name="Nogata K."/>
            <person name="Morishita T."/>
            <person name="Endo T."/>
            <person name="Shin-I T."/>
            <person name="Takeda H."/>
            <person name="Morishita S."/>
            <person name="Kohara Y."/>
        </authorList>
    </citation>
    <scope>NUCLEOTIDE SEQUENCE [LARGE SCALE GENOMIC DNA]</scope>
    <source>
        <strain>Hd-rR</strain>
    </source>
</reference>
<evidence type="ECO:0000313" key="15">
    <source>
        <dbReference type="Proteomes" id="UP000265180"/>
    </source>
</evidence>
<feature type="domain" description="Cadherin" evidence="13">
    <location>
        <begin position="114"/>
        <end position="219"/>
    </location>
</feature>
<dbReference type="FunFam" id="2.60.40.60:FF:000024">
    <property type="entry name" value="FAT atypical cadherin 3"/>
    <property type="match status" value="1"/>
</dbReference>
<dbReference type="InterPro" id="IPR015919">
    <property type="entry name" value="Cadherin-like_sf"/>
</dbReference>
<dbReference type="InterPro" id="IPR020894">
    <property type="entry name" value="Cadherin_CS"/>
</dbReference>
<keyword evidence="10" id="KW-1015">Disulfide bond</keyword>
<dbReference type="Pfam" id="PF00028">
    <property type="entry name" value="Cadherin"/>
    <property type="match status" value="4"/>
</dbReference>
<reference evidence="14" key="4">
    <citation type="submission" date="2025-09" db="UniProtKB">
        <authorList>
            <consortium name="Ensembl"/>
        </authorList>
    </citation>
    <scope>IDENTIFICATION</scope>
    <source>
        <strain evidence="14">HNI</strain>
    </source>
</reference>
<evidence type="ECO:0000256" key="12">
    <source>
        <dbReference type="PROSITE-ProRule" id="PRU00043"/>
    </source>
</evidence>
<dbReference type="FunFam" id="2.60.40.60:FF:000039">
    <property type="entry name" value="FAT atypical cadherin 3"/>
    <property type="match status" value="1"/>
</dbReference>
<keyword evidence="9" id="KW-0472">Membrane</keyword>
<dbReference type="GO" id="GO:0005509">
    <property type="term" value="F:calcium ion binding"/>
    <property type="evidence" value="ECO:0007669"/>
    <property type="project" value="UniProtKB-UniRule"/>
</dbReference>
<dbReference type="SUPFAM" id="SSF49313">
    <property type="entry name" value="Cadherin-like"/>
    <property type="match status" value="5"/>
</dbReference>
<sequence>PHSRNRWRTQMDFHKTVYSFQVREDTVPGTVVGKVESQFESLRPLMLSVQADDGNNMFLLNPISGEFLLSRSLDFERQKFYILSVELQLGDSQVSSVRVYFNVLDVNDNPPVFSQENVTVSLLEDSAAGTCFLSLNVSDKDEENAEIKLRLVSGDEESSFFIHSTGRLCLSKDLDREKQSFYNLTVTANDCGHPLSLQLTSTAYIFVVVEDVNDNSPLFVSAKSVSIPENTALHSVIMTVHAEDEDVGPNGEVWYHLSKTHDGAFSINNTSGNVYLEQMLDRELEDTLIITIAATDKGSPQMTSKMNFTVHIEDVNDNDPQFLESNYSLSVREDISRGTSLFRVQANDQDIGRNGQVRYILTPAGPFVVDTVRGVVTVMSALDREKDSNYSFIIKAVDQGTIPRSTTASISITVLDINDFAPRFVPETLTIHVKENEEEISQLTKQVSAVDEDLDINSQLIYLLDKGDGGLFSISPDGLFQILHSLDREKQSLYTVTITAFDS</sequence>
<keyword evidence="5" id="KW-0677">Repeat</keyword>
<feature type="domain" description="Cadherin" evidence="13">
    <location>
        <begin position="219"/>
        <end position="322"/>
    </location>
</feature>
<feature type="domain" description="Cadherin" evidence="13">
    <location>
        <begin position="323"/>
        <end position="424"/>
    </location>
</feature>
<dbReference type="GO" id="GO:0005886">
    <property type="term" value="C:plasma membrane"/>
    <property type="evidence" value="ECO:0007669"/>
    <property type="project" value="InterPro"/>
</dbReference>
<dbReference type="Proteomes" id="UP000265180">
    <property type="component" value="Chromosome 13"/>
</dbReference>
<keyword evidence="6 12" id="KW-0106">Calcium</keyword>
<evidence type="ECO:0000313" key="14">
    <source>
        <dbReference type="Ensembl" id="ENSORLP00020028757.1"/>
    </source>
</evidence>
<evidence type="ECO:0000259" key="13">
    <source>
        <dbReference type="PROSITE" id="PS50268"/>
    </source>
</evidence>
<evidence type="ECO:0000256" key="11">
    <source>
        <dbReference type="ARBA" id="ARBA00023180"/>
    </source>
</evidence>
<dbReference type="PROSITE" id="PS00232">
    <property type="entry name" value="CADHERIN_1"/>
    <property type="match status" value="2"/>
</dbReference>
<dbReference type="FunFam" id="2.60.40.60:FF:000020">
    <property type="entry name" value="Dachsous cadherin-related 1b"/>
    <property type="match status" value="1"/>
</dbReference>
<reference evidence="14 15" key="2">
    <citation type="submission" date="2017-04" db="EMBL/GenBank/DDBJ databases">
        <title>CpG methylation of centromeres and impact of large insertions on vertebrate speciation.</title>
        <authorList>
            <person name="Ichikawa K."/>
            <person name="Yoshimura J."/>
            <person name="Morishita S."/>
        </authorList>
    </citation>
    <scope>NUCLEOTIDE SEQUENCE</scope>
    <source>
        <strain evidence="14 15">HNI</strain>
    </source>
</reference>
<protein>
    <submittedName>
        <fullName evidence="14">Si:dkey-1m11.5</fullName>
    </submittedName>
</protein>
<organism evidence="14 15">
    <name type="scientific">Oryzias latipes</name>
    <name type="common">Japanese rice fish</name>
    <name type="synonym">Japanese killifish</name>
    <dbReference type="NCBI Taxonomy" id="8090"/>
    <lineage>
        <taxon>Eukaryota</taxon>
        <taxon>Metazoa</taxon>
        <taxon>Chordata</taxon>
        <taxon>Craniata</taxon>
        <taxon>Vertebrata</taxon>
        <taxon>Euteleostomi</taxon>
        <taxon>Actinopterygii</taxon>
        <taxon>Neopterygii</taxon>
        <taxon>Teleostei</taxon>
        <taxon>Neoteleostei</taxon>
        <taxon>Acanthomorphata</taxon>
        <taxon>Ovalentaria</taxon>
        <taxon>Atherinomorphae</taxon>
        <taxon>Beloniformes</taxon>
        <taxon>Adrianichthyidae</taxon>
        <taxon>Oryziinae</taxon>
        <taxon>Oryzias</taxon>
    </lineage>
</organism>
<reference evidence="14" key="3">
    <citation type="submission" date="2025-08" db="UniProtKB">
        <authorList>
            <consortium name="Ensembl"/>
        </authorList>
    </citation>
    <scope>IDENTIFICATION</scope>
    <source>
        <strain evidence="14">HNI</strain>
    </source>
</reference>
<evidence type="ECO:0000256" key="4">
    <source>
        <dbReference type="ARBA" id="ARBA00022729"/>
    </source>
</evidence>
<dbReference type="InterPro" id="IPR002126">
    <property type="entry name" value="Cadherin-like_dom"/>
</dbReference>
<dbReference type="GO" id="GO:0009653">
    <property type="term" value="P:anatomical structure morphogenesis"/>
    <property type="evidence" value="ECO:0007669"/>
    <property type="project" value="UniProtKB-ARBA"/>
</dbReference>
<dbReference type="PRINTS" id="PR00205">
    <property type="entry name" value="CADHERIN"/>
</dbReference>
<dbReference type="PROSITE" id="PS50268">
    <property type="entry name" value="CADHERIN_2"/>
    <property type="match status" value="5"/>
</dbReference>
<evidence type="ECO:0000256" key="10">
    <source>
        <dbReference type="ARBA" id="ARBA00023157"/>
    </source>
</evidence>
<keyword evidence="7" id="KW-0130">Cell adhesion</keyword>
<feature type="domain" description="Cadherin" evidence="13">
    <location>
        <begin position="425"/>
        <end position="503"/>
    </location>
</feature>
<evidence type="ECO:0000256" key="9">
    <source>
        <dbReference type="ARBA" id="ARBA00023136"/>
    </source>
</evidence>
<keyword evidence="4" id="KW-0732">Signal</keyword>
<comment type="subcellular location">
    <subcellularLocation>
        <location evidence="1">Membrane</location>
        <topology evidence="1">Single-pass membrane protein</topology>
    </subcellularLocation>
</comment>
<keyword evidence="8" id="KW-1133">Transmembrane helix</keyword>
<evidence type="ECO:0000256" key="6">
    <source>
        <dbReference type="ARBA" id="ARBA00022837"/>
    </source>
</evidence>
<dbReference type="PANTHER" id="PTHR24025">
    <property type="entry name" value="DESMOGLEIN FAMILY MEMBER"/>
    <property type="match status" value="1"/>
</dbReference>
<keyword evidence="11" id="KW-0325">Glycoprotein</keyword>